<reference evidence="1 2" key="1">
    <citation type="submission" date="2018-10" db="EMBL/GenBank/DDBJ databases">
        <title>Relationship between Morphology and Antimicrobial Activity in Streptomyces.</title>
        <authorList>
            <person name="Kang H.J."/>
            <person name="Kim S.B."/>
        </authorList>
    </citation>
    <scope>NUCLEOTIDE SEQUENCE [LARGE SCALE GENOMIC DNA]</scope>
    <source>
        <strain evidence="1 2">BH38</strain>
    </source>
</reference>
<sequence length="73" mass="8249">MTDGSSDMAADRRRLDMRVVPSQNHGDMIFAAGQVYMRNVELTEVDHTCLWPKRDTAEARLHTSSTKQCLALL</sequence>
<name>A0A387HQ07_9ACTN</name>
<gene>
    <name evidence="1" type="ORF">DWB77_07327</name>
</gene>
<dbReference type="Proteomes" id="UP000271554">
    <property type="component" value="Chromosome"/>
</dbReference>
<keyword evidence="2" id="KW-1185">Reference proteome</keyword>
<protein>
    <submittedName>
        <fullName evidence="1">Uncharacterized protein</fullName>
    </submittedName>
</protein>
<proteinExistence type="predicted"/>
<evidence type="ECO:0000313" key="2">
    <source>
        <dbReference type="Proteomes" id="UP000271554"/>
    </source>
</evidence>
<evidence type="ECO:0000313" key="1">
    <source>
        <dbReference type="EMBL" id="AYG85111.1"/>
    </source>
</evidence>
<organism evidence="1 2">
    <name type="scientific">Streptomyces hundungensis</name>
    <dbReference type="NCBI Taxonomy" id="1077946"/>
    <lineage>
        <taxon>Bacteria</taxon>
        <taxon>Bacillati</taxon>
        <taxon>Actinomycetota</taxon>
        <taxon>Actinomycetes</taxon>
        <taxon>Kitasatosporales</taxon>
        <taxon>Streptomycetaceae</taxon>
        <taxon>Streptomyces</taxon>
    </lineage>
</organism>
<dbReference type="AlphaFoldDB" id="A0A387HQ07"/>
<accession>A0A387HQ07</accession>
<dbReference type="KEGG" id="shun:DWB77_07327"/>
<dbReference type="RefSeq" id="WP_120726910.1">
    <property type="nucleotide sequence ID" value="NZ_CP032698.1"/>
</dbReference>
<dbReference type="EMBL" id="CP032698">
    <property type="protein sequence ID" value="AYG85111.1"/>
    <property type="molecule type" value="Genomic_DNA"/>
</dbReference>